<dbReference type="InterPro" id="IPR015800">
    <property type="entry name" value="Cu_amine_oxidase_N2"/>
</dbReference>
<dbReference type="STRING" id="3076.A0A2P6TS60"/>
<dbReference type="InterPro" id="IPR000269">
    <property type="entry name" value="Cu_amine_oxidase"/>
</dbReference>
<dbReference type="GO" id="GO:0005507">
    <property type="term" value="F:copper ion binding"/>
    <property type="evidence" value="ECO:0007669"/>
    <property type="project" value="InterPro"/>
</dbReference>
<evidence type="ECO:0000256" key="3">
    <source>
        <dbReference type="ARBA" id="ARBA00022772"/>
    </source>
</evidence>
<dbReference type="PANTHER" id="PTHR10638:SF41">
    <property type="entry name" value="AMINE OXIDASE"/>
    <property type="match status" value="1"/>
</dbReference>
<dbReference type="InterPro" id="IPR016182">
    <property type="entry name" value="Cu_amine_oxidase_N-reg"/>
</dbReference>
<keyword evidence="13" id="KW-1185">Reference proteome</keyword>
<feature type="modified residue" description="2',4',5'-topaquinone" evidence="7">
    <location>
        <position position="420"/>
    </location>
</feature>
<gene>
    <name evidence="12" type="ORF">C2E21_3911</name>
</gene>
<evidence type="ECO:0000256" key="7">
    <source>
        <dbReference type="PIRSR" id="PIRSR600269-51"/>
    </source>
</evidence>
<dbReference type="InterPro" id="IPR036460">
    <property type="entry name" value="Cu_amine_oxidase_C_sf"/>
</dbReference>
<keyword evidence="5 8" id="KW-0186">Copper</keyword>
<keyword evidence="4 8" id="KW-0560">Oxidoreductase</keyword>
<sequence length="763" mass="83927">MQQATAALVEQLGLPAPAAATPRRNREGGLAHLPKHPLDPLCAQEYEQVARACKEHALALGLDPATLRFNGVNAQEPVKYEVLAFLRGEGPRPRRTALAIMELFAQNAVVEAVVDLEARPPCVTAWKQMEGVQAALTPDDVLECEAVLKRNARFRAVMAQRYGITDVDSQLAVDPWYSGFRYGSPEGRVLQCLLYRRSSPDDNHYAHPLDCIVFYDFHTDKIHDVVFHGGEQGRTIPAEDSNFHRSLVDRPWRTSLKPLDVVQPEGPSWSVEGNVVTWEGWQFHLGFSWREGMIINDLKFCDQGRMRPVMYRGALAEIIVPYGEPRPPFELKCAYDIVDYGLGLCANPLEVGCDCLGLIKYFDAVVSDSRGRPHTIRRAVCMKEEDAGMAWKHYEYRNGHTEVRRNRRLAVKFIATIANYEYAFQWLLHLDGTIGFEANLTGIVSTHALFPEEHAAGGQPQWGTLVAPGVNAHIHQHFFQVRMDMAVDDPDGGACLQVVEVEAEPMPLGPANPHGVGFDITQRVLARESEAQRMCAPERSRVWKVQNPRVLNPVTGKPVAWKLMPGSPCPPMLAHPTSSHATRGAFATKHLFVTPYHPKEFNPAGDYPLHPDPEQNRGIADWVKADRNLDGADCVLWYTLGLTHVVRCEDWPVMPVEVLSFHLKPWDFFTQNPTIDLPPIPNKRTIDFDLASGAKGGASGGLAASCCAATARSCCGGGPGACTCQPGACACAKGQPGRAPEGAASCCAKPATAEPALQASSRL</sequence>
<feature type="active site" description="Proton acceptor" evidence="6">
    <location>
        <position position="336"/>
    </location>
</feature>
<dbReference type="Gene3D" id="2.70.98.20">
    <property type="entry name" value="Copper amine oxidase, catalytic domain"/>
    <property type="match status" value="1"/>
</dbReference>
<dbReference type="GO" id="GO:0009308">
    <property type="term" value="P:amine metabolic process"/>
    <property type="evidence" value="ECO:0007669"/>
    <property type="project" value="UniProtKB-UniRule"/>
</dbReference>
<evidence type="ECO:0000259" key="10">
    <source>
        <dbReference type="Pfam" id="PF02727"/>
    </source>
</evidence>
<reference evidence="12 13" key="1">
    <citation type="journal article" date="2018" name="Plant J.">
        <title>Genome sequences of Chlorella sorokiniana UTEX 1602 and Micractinium conductrix SAG 241.80: implications to maltose excretion by a green alga.</title>
        <authorList>
            <person name="Arriola M.B."/>
            <person name="Velmurugan N."/>
            <person name="Zhang Y."/>
            <person name="Plunkett M.H."/>
            <person name="Hondzo H."/>
            <person name="Barney B.M."/>
        </authorList>
    </citation>
    <scope>NUCLEOTIDE SEQUENCE [LARGE SCALE GENOMIC DNA]</scope>
    <source>
        <strain evidence="13">UTEX 1602</strain>
    </source>
</reference>
<evidence type="ECO:0000313" key="12">
    <source>
        <dbReference type="EMBL" id="PRW56899.1"/>
    </source>
</evidence>
<keyword evidence="2 8" id="KW-0479">Metal-binding</keyword>
<dbReference type="Gene3D" id="3.10.450.40">
    <property type="match status" value="2"/>
</dbReference>
<dbReference type="InterPro" id="IPR015798">
    <property type="entry name" value="Cu_amine_oxidase_C"/>
</dbReference>
<evidence type="ECO:0000256" key="1">
    <source>
        <dbReference type="ARBA" id="ARBA00007983"/>
    </source>
</evidence>
<keyword evidence="3 6" id="KW-0801">TPQ</keyword>
<evidence type="ECO:0000259" key="11">
    <source>
        <dbReference type="Pfam" id="PF02728"/>
    </source>
</evidence>
<comment type="cofactor">
    <cofactor evidence="8">
        <name>Cu cation</name>
        <dbReference type="ChEBI" id="CHEBI:23378"/>
    </cofactor>
    <text evidence="8">Contains 1 topaquinone per subunit.</text>
</comment>
<dbReference type="InterPro" id="IPR015802">
    <property type="entry name" value="Cu_amine_oxidase_N3"/>
</dbReference>
<dbReference type="PROSITE" id="PS01164">
    <property type="entry name" value="COPPER_AMINE_OXID_1"/>
    <property type="match status" value="1"/>
</dbReference>
<dbReference type="SUPFAM" id="SSF54416">
    <property type="entry name" value="Amine oxidase N-terminal region"/>
    <property type="match status" value="2"/>
</dbReference>
<dbReference type="InterPro" id="IPR049947">
    <property type="entry name" value="Cu_Am_Ox_Cu-bd"/>
</dbReference>
<feature type="domain" description="Copper amine oxidase catalytic" evidence="9">
    <location>
        <begin position="260"/>
        <end position="675"/>
    </location>
</feature>
<evidence type="ECO:0000256" key="5">
    <source>
        <dbReference type="ARBA" id="ARBA00023008"/>
    </source>
</evidence>
<evidence type="ECO:0000256" key="2">
    <source>
        <dbReference type="ARBA" id="ARBA00022723"/>
    </source>
</evidence>
<dbReference type="Pfam" id="PF02727">
    <property type="entry name" value="Cu_amine_oxidN2"/>
    <property type="match status" value="1"/>
</dbReference>
<dbReference type="PANTHER" id="PTHR10638">
    <property type="entry name" value="COPPER AMINE OXIDASE"/>
    <property type="match status" value="1"/>
</dbReference>
<organism evidence="12 13">
    <name type="scientific">Chlorella sorokiniana</name>
    <name type="common">Freshwater green alga</name>
    <dbReference type="NCBI Taxonomy" id="3076"/>
    <lineage>
        <taxon>Eukaryota</taxon>
        <taxon>Viridiplantae</taxon>
        <taxon>Chlorophyta</taxon>
        <taxon>core chlorophytes</taxon>
        <taxon>Trebouxiophyceae</taxon>
        <taxon>Chlorellales</taxon>
        <taxon>Chlorellaceae</taxon>
        <taxon>Chlorella clade</taxon>
        <taxon>Chlorella</taxon>
    </lineage>
</organism>
<dbReference type="PROSITE" id="PS01165">
    <property type="entry name" value="COPPER_AMINE_OXID_2"/>
    <property type="match status" value="1"/>
</dbReference>
<protein>
    <recommendedName>
        <fullName evidence="8">Amine oxidase</fullName>
        <ecNumber evidence="8">1.4.3.-</ecNumber>
    </recommendedName>
</protein>
<evidence type="ECO:0000313" key="13">
    <source>
        <dbReference type="Proteomes" id="UP000239899"/>
    </source>
</evidence>
<feature type="active site" description="Schiff-base intermediate with substrate; via topaquinone" evidence="6">
    <location>
        <position position="420"/>
    </location>
</feature>
<evidence type="ECO:0000256" key="4">
    <source>
        <dbReference type="ARBA" id="ARBA00023002"/>
    </source>
</evidence>
<feature type="domain" description="Copper amine oxidase N2-terminal" evidence="10">
    <location>
        <begin position="36"/>
        <end position="119"/>
    </location>
</feature>
<dbReference type="EC" id="1.4.3.-" evidence="8"/>
<dbReference type="GO" id="GO:0008131">
    <property type="term" value="F:primary methylamine oxidase activity"/>
    <property type="evidence" value="ECO:0007669"/>
    <property type="project" value="InterPro"/>
</dbReference>
<evidence type="ECO:0000256" key="8">
    <source>
        <dbReference type="RuleBase" id="RU000672"/>
    </source>
</evidence>
<dbReference type="Pfam" id="PF02728">
    <property type="entry name" value="Cu_amine_oxidN3"/>
    <property type="match status" value="1"/>
</dbReference>
<dbReference type="EMBL" id="LHPG02000007">
    <property type="protein sequence ID" value="PRW56899.1"/>
    <property type="molecule type" value="Genomic_DNA"/>
</dbReference>
<dbReference type="Proteomes" id="UP000239899">
    <property type="component" value="Unassembled WGS sequence"/>
</dbReference>
<dbReference type="InterPro" id="IPR049948">
    <property type="entry name" value="Cu_Am_ox_TPQ-bd"/>
</dbReference>
<name>A0A2P6TS60_CHLSO</name>
<proteinExistence type="inferred from homology"/>
<dbReference type="AlphaFoldDB" id="A0A2P6TS60"/>
<evidence type="ECO:0000259" key="9">
    <source>
        <dbReference type="Pfam" id="PF01179"/>
    </source>
</evidence>
<comment type="similarity">
    <text evidence="1 8">Belongs to the copper/topaquinone oxidase family.</text>
</comment>
<dbReference type="GO" id="GO:0048038">
    <property type="term" value="F:quinone binding"/>
    <property type="evidence" value="ECO:0007669"/>
    <property type="project" value="InterPro"/>
</dbReference>
<dbReference type="OrthoDB" id="5379943at2759"/>
<comment type="caution">
    <text evidence="12">The sequence shown here is derived from an EMBL/GenBank/DDBJ whole genome shotgun (WGS) entry which is preliminary data.</text>
</comment>
<feature type="domain" description="Copper amine oxidase N3-terminal" evidence="11">
    <location>
        <begin position="137"/>
        <end position="222"/>
    </location>
</feature>
<dbReference type="SUPFAM" id="SSF49998">
    <property type="entry name" value="Amine oxidase catalytic domain"/>
    <property type="match status" value="1"/>
</dbReference>
<accession>A0A2P6TS60</accession>
<evidence type="ECO:0000256" key="6">
    <source>
        <dbReference type="PIRSR" id="PIRSR600269-50"/>
    </source>
</evidence>
<comment type="PTM">
    <text evidence="7 8">Topaquinone (TPQ) is generated by copper-dependent autoxidation of a specific tyrosyl residue.</text>
</comment>
<dbReference type="NCBIfam" id="NF008559">
    <property type="entry name" value="PRK11504.1"/>
    <property type="match status" value="1"/>
</dbReference>
<dbReference type="Pfam" id="PF01179">
    <property type="entry name" value="Cu_amine_oxid"/>
    <property type="match status" value="1"/>
</dbReference>